<evidence type="ECO:0000313" key="3">
    <source>
        <dbReference type="Proteomes" id="UP000001511"/>
    </source>
</evidence>
<feature type="region of interest" description="Disordered" evidence="1">
    <location>
        <begin position="13"/>
        <end position="32"/>
    </location>
</feature>
<organism evidence="2 3">
    <name type="scientific">Nostoc azollae (strain 0708)</name>
    <name type="common">Anabaena azollae (strain 0708)</name>
    <dbReference type="NCBI Taxonomy" id="551115"/>
    <lineage>
        <taxon>Bacteria</taxon>
        <taxon>Bacillati</taxon>
        <taxon>Cyanobacteriota</taxon>
        <taxon>Cyanophyceae</taxon>
        <taxon>Nostocales</taxon>
        <taxon>Nostocaceae</taxon>
        <taxon>Trichormus</taxon>
    </lineage>
</organism>
<dbReference type="Proteomes" id="UP000001511">
    <property type="component" value="Chromosome"/>
</dbReference>
<keyword evidence="3" id="KW-1185">Reference proteome</keyword>
<dbReference type="AlphaFoldDB" id="D7DXS3"/>
<evidence type="ECO:0000256" key="1">
    <source>
        <dbReference type="SAM" id="MobiDB-lite"/>
    </source>
</evidence>
<proteinExistence type="predicted"/>
<dbReference type="KEGG" id="naz:Aazo_4689"/>
<dbReference type="EMBL" id="CP002059">
    <property type="protein sequence ID" value="ADI65899.1"/>
    <property type="molecule type" value="Genomic_DNA"/>
</dbReference>
<reference evidence="2 3" key="1">
    <citation type="journal article" date="2010" name="PLoS ONE">
        <title>Genome erosion in a nitrogen-fixing vertically transmitted endosymbiotic multicellular cyanobacterium.</title>
        <authorList>
            <person name="Ran L."/>
            <person name="Larsson J."/>
            <person name="Vigil-Stenman T."/>
            <person name="Nylander J.A."/>
            <person name="Ininbergs K."/>
            <person name="Zheng W.W."/>
            <person name="Lapidus A."/>
            <person name="Lowry S."/>
            <person name="Haselkorn R."/>
            <person name="Bergman B."/>
        </authorList>
    </citation>
    <scope>NUCLEOTIDE SEQUENCE [LARGE SCALE GENOMIC DNA]</scope>
    <source>
        <strain evidence="2 3">0708</strain>
    </source>
</reference>
<gene>
    <name evidence="2" type="ordered locus">Aazo_4689</name>
</gene>
<accession>D7DXS3</accession>
<dbReference type="HOGENOM" id="CLU_3390486_0_0_3"/>
<protein>
    <submittedName>
        <fullName evidence="2">Uncharacterized protein</fullName>
    </submittedName>
</protein>
<evidence type="ECO:0000313" key="2">
    <source>
        <dbReference type="EMBL" id="ADI65899.1"/>
    </source>
</evidence>
<name>D7DXS3_NOSA0</name>
<feature type="compositionally biased region" description="Basic and acidic residues" evidence="1">
    <location>
        <begin position="13"/>
        <end position="26"/>
    </location>
</feature>
<sequence>MFFIIIRNISNDRNDSEEEEKGKDLGVRSQNV</sequence>